<organism evidence="2 3">
    <name type="scientific">Kouleothrix aurantiaca</name>
    <dbReference type="NCBI Taxonomy" id="186479"/>
    <lineage>
        <taxon>Bacteria</taxon>
        <taxon>Bacillati</taxon>
        <taxon>Chloroflexota</taxon>
        <taxon>Chloroflexia</taxon>
        <taxon>Chloroflexales</taxon>
        <taxon>Roseiflexineae</taxon>
        <taxon>Roseiflexaceae</taxon>
        <taxon>Kouleothrix</taxon>
    </lineage>
</organism>
<comment type="caution">
    <text evidence="2">The sequence shown here is derived from an EMBL/GenBank/DDBJ whole genome shotgun (WGS) entry which is preliminary data.</text>
</comment>
<dbReference type="InterPro" id="IPR016181">
    <property type="entry name" value="Acyl_CoA_acyltransferase"/>
</dbReference>
<dbReference type="AlphaFoldDB" id="A0A0P9HG84"/>
<proteinExistence type="predicted"/>
<sequence length="141" mass="16323">MRWDFRLEESPGTPANDQPTFLRACEAFLLQGMAERRWTYWVAADDATLVSHIFIQRVPKVPKPNRIDDAFGYVTNVYTRPAYRNRGIGTQLMARVLGWAAEQDFESLIVWPSEASVPFYVRAGFQRSADMLEYLVRPYVL</sequence>
<feature type="domain" description="N-acetyltransferase" evidence="1">
    <location>
        <begin position="1"/>
        <end position="141"/>
    </location>
</feature>
<gene>
    <name evidence="2" type="ORF">SE17_07505</name>
</gene>
<dbReference type="Pfam" id="PF00583">
    <property type="entry name" value="Acetyltransf_1"/>
    <property type="match status" value="1"/>
</dbReference>
<dbReference type="InterPro" id="IPR000182">
    <property type="entry name" value="GNAT_dom"/>
</dbReference>
<accession>A0A0P9HG84</accession>
<evidence type="ECO:0000313" key="2">
    <source>
        <dbReference type="EMBL" id="KPV53800.1"/>
    </source>
</evidence>
<dbReference type="Proteomes" id="UP000050509">
    <property type="component" value="Unassembled WGS sequence"/>
</dbReference>
<dbReference type="Gene3D" id="3.40.630.30">
    <property type="match status" value="1"/>
</dbReference>
<evidence type="ECO:0000313" key="3">
    <source>
        <dbReference type="Proteomes" id="UP000050509"/>
    </source>
</evidence>
<dbReference type="PROSITE" id="PS51186">
    <property type="entry name" value="GNAT"/>
    <property type="match status" value="1"/>
</dbReference>
<reference evidence="2 3" key="1">
    <citation type="submission" date="2015-09" db="EMBL/GenBank/DDBJ databases">
        <title>Draft genome sequence of Kouleothrix aurantiaca JCM 19913.</title>
        <authorList>
            <person name="Hemp J."/>
        </authorList>
    </citation>
    <scope>NUCLEOTIDE SEQUENCE [LARGE SCALE GENOMIC DNA]</scope>
    <source>
        <strain evidence="2 3">COM-B</strain>
    </source>
</reference>
<dbReference type="GO" id="GO:0016747">
    <property type="term" value="F:acyltransferase activity, transferring groups other than amino-acyl groups"/>
    <property type="evidence" value="ECO:0007669"/>
    <property type="project" value="InterPro"/>
</dbReference>
<dbReference type="CDD" id="cd04301">
    <property type="entry name" value="NAT_SF"/>
    <property type="match status" value="1"/>
</dbReference>
<name>A0A0P9HG84_9CHLR</name>
<keyword evidence="3" id="KW-1185">Reference proteome</keyword>
<protein>
    <recommendedName>
        <fullName evidence="1">N-acetyltransferase domain-containing protein</fullName>
    </recommendedName>
</protein>
<dbReference type="SUPFAM" id="SSF55729">
    <property type="entry name" value="Acyl-CoA N-acyltransferases (Nat)"/>
    <property type="match status" value="1"/>
</dbReference>
<evidence type="ECO:0000259" key="1">
    <source>
        <dbReference type="PROSITE" id="PS51186"/>
    </source>
</evidence>
<dbReference type="EMBL" id="LJCR01000176">
    <property type="protein sequence ID" value="KPV53800.1"/>
    <property type="molecule type" value="Genomic_DNA"/>
</dbReference>